<keyword evidence="2" id="KW-0521">NADP</keyword>
<dbReference type="PANTHER" id="PTHR43180">
    <property type="entry name" value="3-OXOACYL-(ACYL-CARRIER-PROTEIN) REDUCTASE (AFU_ORTHOLOGUE AFUA_6G11210)"/>
    <property type="match status" value="1"/>
</dbReference>
<name>A0A9P9IX80_9HYPO</name>
<proteinExistence type="inferred from homology"/>
<comment type="similarity">
    <text evidence="1">Belongs to the short-chain dehydrogenases/reductases (SDR) family.</text>
</comment>
<accession>A0A9P9IX80</accession>
<sequence>MSDNEIILDTSIFANLEGKNVVFTGGASGIGREAVTIFANARANITFGDIDKVSGAKLAAELGEHVHYKETDVSSFQSLKDLFAAATEVHGAPDIVCANAGIHEHEDWLSEEYLEKDCAWRAAQVNFIGVLNTIKLAFLSFKRSGKPGSIVMTASVAGYMDSSPVCFYAGTKHAVVGLLRSFTTIAPVYGARINLIAPWMTDTPFAGDEVLKRWEGLPINKPETCAQAIVFAAINPKLHGCGIWVGGDRLFEVEKGYLRTRPQWLGQEMSDNFQEGWERLSAPFGQNGALSTLH</sequence>
<dbReference type="OrthoDB" id="37659at2759"/>
<dbReference type="PANTHER" id="PTHR43180:SF33">
    <property type="entry name" value="15-HYDROXYPROSTAGLANDIN DEHYDROGENASE [NAD(+)]-LIKE"/>
    <property type="match status" value="1"/>
</dbReference>
<dbReference type="Pfam" id="PF00106">
    <property type="entry name" value="adh_short"/>
    <property type="match status" value="1"/>
</dbReference>
<keyword evidence="5" id="KW-1185">Reference proteome</keyword>
<dbReference type="SUPFAM" id="SSF51735">
    <property type="entry name" value="NAD(P)-binding Rossmann-fold domains"/>
    <property type="match status" value="1"/>
</dbReference>
<dbReference type="AlphaFoldDB" id="A0A9P9IX80"/>
<dbReference type="Proteomes" id="UP000717696">
    <property type="component" value="Unassembled WGS sequence"/>
</dbReference>
<evidence type="ECO:0000256" key="1">
    <source>
        <dbReference type="ARBA" id="ARBA00006484"/>
    </source>
</evidence>
<evidence type="ECO:0000256" key="3">
    <source>
        <dbReference type="ARBA" id="ARBA00023002"/>
    </source>
</evidence>
<evidence type="ECO:0000313" key="5">
    <source>
        <dbReference type="Proteomes" id="UP000717696"/>
    </source>
</evidence>
<dbReference type="EMBL" id="JAGMUU010000016">
    <property type="protein sequence ID" value="KAH7137042.1"/>
    <property type="molecule type" value="Genomic_DNA"/>
</dbReference>
<dbReference type="Gene3D" id="3.40.50.720">
    <property type="entry name" value="NAD(P)-binding Rossmann-like Domain"/>
    <property type="match status" value="1"/>
</dbReference>
<reference evidence="4" key="1">
    <citation type="journal article" date="2021" name="Nat. Commun.">
        <title>Genetic determinants of endophytism in the Arabidopsis root mycobiome.</title>
        <authorList>
            <person name="Mesny F."/>
            <person name="Miyauchi S."/>
            <person name="Thiergart T."/>
            <person name="Pickel B."/>
            <person name="Atanasova L."/>
            <person name="Karlsson M."/>
            <person name="Huettel B."/>
            <person name="Barry K.W."/>
            <person name="Haridas S."/>
            <person name="Chen C."/>
            <person name="Bauer D."/>
            <person name="Andreopoulos W."/>
            <person name="Pangilinan J."/>
            <person name="LaButti K."/>
            <person name="Riley R."/>
            <person name="Lipzen A."/>
            <person name="Clum A."/>
            <person name="Drula E."/>
            <person name="Henrissat B."/>
            <person name="Kohler A."/>
            <person name="Grigoriev I.V."/>
            <person name="Martin F.M."/>
            <person name="Hacquard S."/>
        </authorList>
    </citation>
    <scope>NUCLEOTIDE SEQUENCE</scope>
    <source>
        <strain evidence="4">MPI-CAGE-AT-0021</strain>
    </source>
</reference>
<dbReference type="InterPro" id="IPR002347">
    <property type="entry name" value="SDR_fam"/>
</dbReference>
<gene>
    <name evidence="4" type="ORF">B0J13DRAFT_560438</name>
</gene>
<keyword evidence="3" id="KW-0560">Oxidoreductase</keyword>
<evidence type="ECO:0000256" key="2">
    <source>
        <dbReference type="ARBA" id="ARBA00022857"/>
    </source>
</evidence>
<evidence type="ECO:0000313" key="4">
    <source>
        <dbReference type="EMBL" id="KAH7137042.1"/>
    </source>
</evidence>
<dbReference type="GO" id="GO:0016491">
    <property type="term" value="F:oxidoreductase activity"/>
    <property type="evidence" value="ECO:0007669"/>
    <property type="project" value="UniProtKB-KW"/>
</dbReference>
<organism evidence="4 5">
    <name type="scientific">Dactylonectria estremocensis</name>
    <dbReference type="NCBI Taxonomy" id="1079267"/>
    <lineage>
        <taxon>Eukaryota</taxon>
        <taxon>Fungi</taxon>
        <taxon>Dikarya</taxon>
        <taxon>Ascomycota</taxon>
        <taxon>Pezizomycotina</taxon>
        <taxon>Sordariomycetes</taxon>
        <taxon>Hypocreomycetidae</taxon>
        <taxon>Hypocreales</taxon>
        <taxon>Nectriaceae</taxon>
        <taxon>Dactylonectria</taxon>
    </lineage>
</organism>
<protein>
    <submittedName>
        <fullName evidence="4">Uncharacterized protein</fullName>
    </submittedName>
</protein>
<comment type="caution">
    <text evidence="4">The sequence shown here is derived from an EMBL/GenBank/DDBJ whole genome shotgun (WGS) entry which is preliminary data.</text>
</comment>
<dbReference type="InterPro" id="IPR036291">
    <property type="entry name" value="NAD(P)-bd_dom_sf"/>
</dbReference>
<dbReference type="PRINTS" id="PR00081">
    <property type="entry name" value="GDHRDH"/>
</dbReference>